<protein>
    <submittedName>
        <fullName evidence="3">Transcriptional regulator DauR</fullName>
    </submittedName>
</protein>
<comment type="caution">
    <text evidence="3">The sequence shown here is derived from an EMBL/GenBank/DDBJ whole genome shotgun (WGS) entry which is preliminary data.</text>
</comment>
<feature type="domain" description="YheO-like" evidence="1">
    <location>
        <begin position="5"/>
        <end position="110"/>
    </location>
</feature>
<dbReference type="PANTHER" id="PTHR35568:SF1">
    <property type="entry name" value="TRANSCRIPTIONAL REGULATOR DAUR"/>
    <property type="match status" value="1"/>
</dbReference>
<organism evidence="3">
    <name type="scientific">bioreactor metagenome</name>
    <dbReference type="NCBI Taxonomy" id="1076179"/>
    <lineage>
        <taxon>unclassified sequences</taxon>
        <taxon>metagenomes</taxon>
        <taxon>ecological metagenomes</taxon>
    </lineage>
</organism>
<proteinExistence type="predicted"/>
<dbReference type="Pfam" id="PF08348">
    <property type="entry name" value="PAS_6"/>
    <property type="match status" value="1"/>
</dbReference>
<evidence type="ECO:0000313" key="3">
    <source>
        <dbReference type="EMBL" id="MPL95608.1"/>
    </source>
</evidence>
<dbReference type="Pfam" id="PF13309">
    <property type="entry name" value="HTH_22"/>
    <property type="match status" value="1"/>
</dbReference>
<feature type="domain" description="Transcriptional regulator DauR-like HTH" evidence="2">
    <location>
        <begin position="159"/>
        <end position="219"/>
    </location>
</feature>
<dbReference type="InterPro" id="IPR013559">
    <property type="entry name" value="YheO"/>
</dbReference>
<dbReference type="InterPro" id="IPR039445">
    <property type="entry name" value="DauR-like_HTH"/>
</dbReference>
<evidence type="ECO:0000259" key="1">
    <source>
        <dbReference type="Pfam" id="PF08348"/>
    </source>
</evidence>
<accession>A0A644VW53</accession>
<evidence type="ECO:0000259" key="2">
    <source>
        <dbReference type="Pfam" id="PF13309"/>
    </source>
</evidence>
<gene>
    <name evidence="3" type="primary">dauR_6</name>
    <name evidence="3" type="ORF">SDC9_41780</name>
</gene>
<dbReference type="EMBL" id="VSSQ01000474">
    <property type="protein sequence ID" value="MPL95608.1"/>
    <property type="molecule type" value="Genomic_DNA"/>
</dbReference>
<dbReference type="AlphaFoldDB" id="A0A644VW53"/>
<name>A0A644VW53_9ZZZZ</name>
<reference evidence="3" key="1">
    <citation type="submission" date="2019-08" db="EMBL/GenBank/DDBJ databases">
        <authorList>
            <person name="Kucharzyk K."/>
            <person name="Murdoch R.W."/>
            <person name="Higgins S."/>
            <person name="Loffler F."/>
        </authorList>
    </citation>
    <scope>NUCLEOTIDE SEQUENCE</scope>
</reference>
<dbReference type="InterPro" id="IPR039446">
    <property type="entry name" value="DauR-like"/>
</dbReference>
<sequence length="225" mass="24418">MHPILKQYATIVEFLGKALGSQYEITLLDLSSAEHSIVSIINGHVSGRMVGSPPTDLALSFIKDKTFEKMDYKVGYRGVSSKNSTILSSTMFIKDTDGSLIGMLCLNYNAGGSVSILHDLAALLQVDDLFTSEDTTQNLQAIPPCAGIETFSNTIADLVNSTLSKVLPDPSVPVDRLTQDEKLQIVDALNQKGVFLVKSAVNEVSTQLHCSEASIYRYLSKLNKS</sequence>
<dbReference type="PANTHER" id="PTHR35568">
    <property type="entry name" value="TRANSCRIPTIONAL REGULATOR DAUR"/>
    <property type="match status" value="1"/>
</dbReference>